<keyword evidence="1" id="KW-0175">Coiled coil</keyword>
<proteinExistence type="predicted"/>
<evidence type="ECO:0000256" key="1">
    <source>
        <dbReference type="SAM" id="Coils"/>
    </source>
</evidence>
<feature type="coiled-coil region" evidence="1">
    <location>
        <begin position="45"/>
        <end position="79"/>
    </location>
</feature>
<organism evidence="2">
    <name type="scientific">Myoviridae sp. ctoNH1</name>
    <dbReference type="NCBI Taxonomy" id="2826695"/>
    <lineage>
        <taxon>Viruses</taxon>
        <taxon>Duplodnaviria</taxon>
        <taxon>Heunggongvirae</taxon>
        <taxon>Uroviricota</taxon>
        <taxon>Caudoviricetes</taxon>
    </lineage>
</organism>
<protein>
    <submittedName>
        <fullName evidence="2">DNA packaging protein</fullName>
    </submittedName>
</protein>
<reference evidence="2" key="1">
    <citation type="journal article" date="2021" name="Proc. Natl. Acad. Sci. U.S.A.">
        <title>A Catalog of Tens of Thousands of Viruses from Human Metagenomes Reveals Hidden Associations with Chronic Diseases.</title>
        <authorList>
            <person name="Tisza M.J."/>
            <person name="Buck C.B."/>
        </authorList>
    </citation>
    <scope>NUCLEOTIDE SEQUENCE</scope>
    <source>
        <strain evidence="2">CtoNH1</strain>
    </source>
</reference>
<name>A0A8S5QSV8_9CAUD</name>
<sequence>MISLRSIAKQYGYDESTVRQWKAKGMPQQEEEAREWIIEHVLKPLRETDLNEQIQRERLRKLQAEADLSEAEVQKSIGNLLDAEQVEQELSKYFKTLRDYIRTLPNRVHHELHEQENALNVKRVLLQRIDEVLNEIGQMTLEGSFKDEHIKDTETDSTKFTSAS</sequence>
<evidence type="ECO:0000313" key="2">
    <source>
        <dbReference type="EMBL" id="DAE21813.1"/>
    </source>
</evidence>
<accession>A0A8S5QSV8</accession>
<dbReference type="EMBL" id="BK015718">
    <property type="protein sequence ID" value="DAE21813.1"/>
    <property type="molecule type" value="Genomic_DNA"/>
</dbReference>